<keyword evidence="5" id="KW-1185">Reference proteome</keyword>
<organism evidence="4 5">
    <name type="scientific">Ancylobacter vacuolatus</name>
    <dbReference type="NCBI Taxonomy" id="223389"/>
    <lineage>
        <taxon>Bacteria</taxon>
        <taxon>Pseudomonadati</taxon>
        <taxon>Pseudomonadota</taxon>
        <taxon>Alphaproteobacteria</taxon>
        <taxon>Hyphomicrobiales</taxon>
        <taxon>Xanthobacteraceae</taxon>
        <taxon>Ancylobacter</taxon>
    </lineage>
</organism>
<dbReference type="InterPro" id="IPR011006">
    <property type="entry name" value="CheY-like_superfamily"/>
</dbReference>
<dbReference type="RefSeq" id="WP_307060983.1">
    <property type="nucleotide sequence ID" value="NZ_JAUSUH010000005.1"/>
</dbReference>
<dbReference type="InterPro" id="IPR007492">
    <property type="entry name" value="LytTR_DNA-bd_dom"/>
</dbReference>
<dbReference type="EMBL" id="JAUSUH010000005">
    <property type="protein sequence ID" value="MDQ0348299.1"/>
    <property type="molecule type" value="Genomic_DNA"/>
</dbReference>
<dbReference type="SMART" id="SM00850">
    <property type="entry name" value="LytTR"/>
    <property type="match status" value="1"/>
</dbReference>
<dbReference type="Pfam" id="PF04397">
    <property type="entry name" value="LytTR"/>
    <property type="match status" value="1"/>
</dbReference>
<reference evidence="4 5" key="1">
    <citation type="submission" date="2023-07" db="EMBL/GenBank/DDBJ databases">
        <title>Genomic Encyclopedia of Type Strains, Phase IV (KMG-IV): sequencing the most valuable type-strain genomes for metagenomic binning, comparative biology and taxonomic classification.</title>
        <authorList>
            <person name="Goeker M."/>
        </authorList>
    </citation>
    <scope>NUCLEOTIDE SEQUENCE [LARGE SCALE GENOMIC DNA]</scope>
    <source>
        <strain evidence="4 5">DSM 1277</strain>
    </source>
</reference>
<evidence type="ECO:0000256" key="1">
    <source>
        <dbReference type="ARBA" id="ARBA00023125"/>
    </source>
</evidence>
<dbReference type="Pfam" id="PF00072">
    <property type="entry name" value="Response_reg"/>
    <property type="match status" value="1"/>
</dbReference>
<name>A0ABU0DIQ3_9HYPH</name>
<dbReference type="PANTHER" id="PTHR48111">
    <property type="entry name" value="REGULATOR OF RPOS"/>
    <property type="match status" value="1"/>
</dbReference>
<evidence type="ECO:0000313" key="5">
    <source>
        <dbReference type="Proteomes" id="UP001238467"/>
    </source>
</evidence>
<evidence type="ECO:0000256" key="2">
    <source>
        <dbReference type="PROSITE-ProRule" id="PRU00169"/>
    </source>
</evidence>
<proteinExistence type="predicted"/>
<comment type="caution">
    <text evidence="4">The sequence shown here is derived from an EMBL/GenBank/DDBJ whole genome shotgun (WGS) entry which is preliminary data.</text>
</comment>
<feature type="modified residue" description="4-aspartylphosphate" evidence="2">
    <location>
        <position position="54"/>
    </location>
</feature>
<dbReference type="InterPro" id="IPR001789">
    <property type="entry name" value="Sig_transdc_resp-reg_receiver"/>
</dbReference>
<protein>
    <submittedName>
        <fullName evidence="4">Two-component system LytT family response regulator</fullName>
    </submittedName>
</protein>
<dbReference type="SUPFAM" id="SSF52172">
    <property type="entry name" value="CheY-like"/>
    <property type="match status" value="1"/>
</dbReference>
<dbReference type="PANTHER" id="PTHR48111:SF69">
    <property type="entry name" value="RESPONSE REGULATOR RECEIVER"/>
    <property type="match status" value="1"/>
</dbReference>
<accession>A0ABU0DIQ3</accession>
<keyword evidence="2" id="KW-0597">Phosphoprotein</keyword>
<dbReference type="Gene3D" id="2.40.50.1020">
    <property type="entry name" value="LytTr DNA-binding domain"/>
    <property type="match status" value="1"/>
</dbReference>
<dbReference type="SMART" id="SM00448">
    <property type="entry name" value="REC"/>
    <property type="match status" value="1"/>
</dbReference>
<dbReference type="Proteomes" id="UP001238467">
    <property type="component" value="Unassembled WGS sequence"/>
</dbReference>
<keyword evidence="1" id="KW-0238">DNA-binding</keyword>
<evidence type="ECO:0000313" key="4">
    <source>
        <dbReference type="EMBL" id="MDQ0348299.1"/>
    </source>
</evidence>
<dbReference type="InterPro" id="IPR039420">
    <property type="entry name" value="WalR-like"/>
</dbReference>
<feature type="domain" description="Response regulatory" evidence="3">
    <location>
        <begin position="3"/>
        <end position="114"/>
    </location>
</feature>
<dbReference type="Gene3D" id="3.40.50.2300">
    <property type="match status" value="1"/>
</dbReference>
<evidence type="ECO:0000259" key="3">
    <source>
        <dbReference type="PROSITE" id="PS50110"/>
    </source>
</evidence>
<sequence length="233" mass="25302">MLRVLIADDEPLARRALRRLLAPHEDVEIVGEAESVAQAMELVGSLRPALILLDIEFNGADGFDLLAAMADPPRVIFVTAYAEYAVDAFAVEAIDYLLKPVAQPRLDAALDRARRLLAPPPEAPATLELRAPGRLLRCAPGDILAIEAEGDFSRVHVADQPPLMILRNIGHFETVLPCPPFLRAGRSILVNCARVRSLDMRSRDEVKLTLVGKAEPITLGRAAAGRLKQALAT</sequence>
<gene>
    <name evidence="4" type="ORF">J2S76_002728</name>
</gene>
<dbReference type="PROSITE" id="PS50110">
    <property type="entry name" value="RESPONSE_REGULATORY"/>
    <property type="match status" value="1"/>
</dbReference>